<gene>
    <name evidence="1" type="ORF">PENARI_c086G03704</name>
</gene>
<reference evidence="1 2" key="1">
    <citation type="journal article" date="2016" name="Sci. Rep.">
        <title>Penicillium arizonense, a new, genome sequenced fungal species, reveals a high chemical diversity in secreted metabolites.</title>
        <authorList>
            <person name="Grijseels S."/>
            <person name="Nielsen J.C."/>
            <person name="Randelovic M."/>
            <person name="Nielsen J."/>
            <person name="Nielsen K.F."/>
            <person name="Workman M."/>
            <person name="Frisvad J.C."/>
        </authorList>
    </citation>
    <scope>NUCLEOTIDE SEQUENCE [LARGE SCALE GENOMIC DNA]</scope>
    <source>
        <strain evidence="1 2">CBS 141311</strain>
    </source>
</reference>
<dbReference type="AlphaFoldDB" id="A0A1F5L110"/>
<organism evidence="1 2">
    <name type="scientific">Penicillium arizonense</name>
    <dbReference type="NCBI Taxonomy" id="1835702"/>
    <lineage>
        <taxon>Eukaryota</taxon>
        <taxon>Fungi</taxon>
        <taxon>Dikarya</taxon>
        <taxon>Ascomycota</taxon>
        <taxon>Pezizomycotina</taxon>
        <taxon>Eurotiomycetes</taxon>
        <taxon>Eurotiomycetidae</taxon>
        <taxon>Eurotiales</taxon>
        <taxon>Aspergillaceae</taxon>
        <taxon>Penicillium</taxon>
    </lineage>
</organism>
<dbReference type="RefSeq" id="XP_022482405.1">
    <property type="nucleotide sequence ID" value="XM_022637741.1"/>
</dbReference>
<keyword evidence="2" id="KW-1185">Reference proteome</keyword>
<proteinExistence type="predicted"/>
<name>A0A1F5L110_PENAI</name>
<evidence type="ECO:0000313" key="1">
    <source>
        <dbReference type="EMBL" id="OGE46938.1"/>
    </source>
</evidence>
<dbReference type="GeneID" id="34582475"/>
<comment type="caution">
    <text evidence="1">The sequence shown here is derived from an EMBL/GenBank/DDBJ whole genome shotgun (WGS) entry which is preliminary data.</text>
</comment>
<dbReference type="Proteomes" id="UP000177622">
    <property type="component" value="Unassembled WGS sequence"/>
</dbReference>
<protein>
    <submittedName>
        <fullName evidence="1">Uncharacterized protein</fullName>
    </submittedName>
</protein>
<accession>A0A1F5L110</accession>
<dbReference type="EMBL" id="LXJU01000086">
    <property type="protein sequence ID" value="OGE46938.1"/>
    <property type="molecule type" value="Genomic_DNA"/>
</dbReference>
<evidence type="ECO:0000313" key="2">
    <source>
        <dbReference type="Proteomes" id="UP000177622"/>
    </source>
</evidence>
<sequence length="43" mass="5249">MARICESRVGKKYLRQKRDRRKLNLEKSRTSTANFAEQMYAWK</sequence>